<dbReference type="AlphaFoldDB" id="A0A096F6I1"/>
<organism evidence="2 3">
    <name type="scientific">Comamonas testosteroni</name>
    <name type="common">Pseudomonas testosteroni</name>
    <dbReference type="NCBI Taxonomy" id="285"/>
    <lineage>
        <taxon>Bacteria</taxon>
        <taxon>Pseudomonadati</taxon>
        <taxon>Pseudomonadota</taxon>
        <taxon>Betaproteobacteria</taxon>
        <taxon>Burkholderiales</taxon>
        <taxon>Comamonadaceae</taxon>
        <taxon>Comamonas</taxon>
    </lineage>
</organism>
<dbReference type="SUPFAM" id="SSF81901">
    <property type="entry name" value="HCP-like"/>
    <property type="match status" value="1"/>
</dbReference>
<evidence type="ECO:0000313" key="3">
    <source>
        <dbReference type="Proteomes" id="UP000029553"/>
    </source>
</evidence>
<dbReference type="PROSITE" id="PS51257">
    <property type="entry name" value="PROKAR_LIPOPROTEIN"/>
    <property type="match status" value="1"/>
</dbReference>
<dbReference type="Gene3D" id="1.25.40.10">
    <property type="entry name" value="Tetratricopeptide repeat domain"/>
    <property type="match status" value="1"/>
</dbReference>
<keyword evidence="1" id="KW-0732">Signal</keyword>
<dbReference type="PANTHER" id="PTHR11102">
    <property type="entry name" value="SEL-1-LIKE PROTEIN"/>
    <property type="match status" value="1"/>
</dbReference>
<dbReference type="InterPro" id="IPR011990">
    <property type="entry name" value="TPR-like_helical_dom_sf"/>
</dbReference>
<feature type="chain" id="PRO_5001926456" description="Sel1 repeat family protein" evidence="1">
    <location>
        <begin position="20"/>
        <end position="200"/>
    </location>
</feature>
<dbReference type="InterPro" id="IPR050767">
    <property type="entry name" value="Sel1_AlgK"/>
</dbReference>
<dbReference type="InterPro" id="IPR006597">
    <property type="entry name" value="Sel1-like"/>
</dbReference>
<dbReference type="Pfam" id="PF08238">
    <property type="entry name" value="Sel1"/>
    <property type="match status" value="2"/>
</dbReference>
<feature type="signal peptide" evidence="1">
    <location>
        <begin position="1"/>
        <end position="19"/>
    </location>
</feature>
<proteinExistence type="predicted"/>
<dbReference type="Proteomes" id="UP000029553">
    <property type="component" value="Unassembled WGS sequence"/>
</dbReference>
<name>A0A096F6I1_COMTE</name>
<evidence type="ECO:0000256" key="1">
    <source>
        <dbReference type="SAM" id="SignalP"/>
    </source>
</evidence>
<dbReference type="PANTHER" id="PTHR11102:SF160">
    <property type="entry name" value="ERAD-ASSOCIATED E3 UBIQUITIN-PROTEIN LIGASE COMPONENT HRD3"/>
    <property type="match status" value="1"/>
</dbReference>
<evidence type="ECO:0008006" key="4">
    <source>
        <dbReference type="Google" id="ProtNLM"/>
    </source>
</evidence>
<dbReference type="SMART" id="SM00671">
    <property type="entry name" value="SEL1"/>
    <property type="match status" value="2"/>
</dbReference>
<sequence length="200" mass="22184">MRLLAPTFSLAALVLTACAVQTPQEQLAPASPTVRLCEGNNCSELPRNVATFRGEPVNPEAERRLAALVQKAEADPRAAYDLGLRYLRGDGVERNSYQAIEWMRKAGDAGNGQAQFALGRLYLLGFEEMGPDPAEAEAWLSRAAAKGFKEAKRLLPQAQAAKQNAHARYQAIEDERKSWNGWYVGAPYYMVWGSSGWYYR</sequence>
<accession>A0A096F6I1</accession>
<evidence type="ECO:0000313" key="2">
    <source>
        <dbReference type="EMBL" id="KGH25956.1"/>
    </source>
</evidence>
<gene>
    <name evidence="2" type="ORF">P353_24305</name>
</gene>
<dbReference type="RefSeq" id="WP_034374970.1">
    <property type="nucleotide sequence ID" value="NZ_AWOR01000078.1"/>
</dbReference>
<protein>
    <recommendedName>
        <fullName evidence="4">Sel1 repeat family protein</fullName>
    </recommendedName>
</protein>
<dbReference type="EMBL" id="AWOR01000078">
    <property type="protein sequence ID" value="KGH25956.1"/>
    <property type="molecule type" value="Genomic_DNA"/>
</dbReference>
<comment type="caution">
    <text evidence="2">The sequence shown here is derived from an EMBL/GenBank/DDBJ whole genome shotgun (WGS) entry which is preliminary data.</text>
</comment>
<reference evidence="2 3" key="1">
    <citation type="submission" date="2013-09" db="EMBL/GenBank/DDBJ databases">
        <title>High correlation between genotypes and phenotypes of environmental bacteria Comamonas testosteroni strains.</title>
        <authorList>
            <person name="Liu L."/>
            <person name="Zhu W."/>
            <person name="Xia X."/>
            <person name="Xu B."/>
            <person name="Luo M."/>
            <person name="Wang G."/>
        </authorList>
    </citation>
    <scope>NUCLEOTIDE SEQUENCE [LARGE SCALE GENOMIC DNA]</scope>
    <source>
        <strain evidence="2 3">JL40</strain>
    </source>
</reference>